<comment type="similarity">
    <text evidence="1">Belongs to the sigma-70 factor family. ECF subfamily.</text>
</comment>
<evidence type="ECO:0000259" key="6">
    <source>
        <dbReference type="Pfam" id="PF08281"/>
    </source>
</evidence>
<dbReference type="PANTHER" id="PTHR43133:SF59">
    <property type="entry name" value="ECF RNA POLYMERASE SIGMA FACTOR SIGR"/>
    <property type="match status" value="1"/>
</dbReference>
<evidence type="ECO:0000256" key="1">
    <source>
        <dbReference type="ARBA" id="ARBA00010641"/>
    </source>
</evidence>
<dbReference type="NCBIfam" id="TIGR02937">
    <property type="entry name" value="sigma70-ECF"/>
    <property type="match status" value="1"/>
</dbReference>
<protein>
    <submittedName>
        <fullName evidence="7">RNA polymerase sigma-70 factor (ECF subfamily)</fullName>
    </submittedName>
</protein>
<sequence length="187" mass="21313">MTSSCRPEDLKGRFEAEAVPLRPRLYVAALRLTGNRADAEDLLQETYLRAYRGFHRFEPGTNLAGWLYRILRNTFIQGYRKRQRELPTVPEDWHRNTNGALRNVEASAETAVLDSIPDRRLQEALSALPERYRRVVLLFDVDGYAYKEIADIVGIPLGTVMSRLHRGRKALRERIAPPAAAGQRLAA</sequence>
<keyword evidence="8" id="KW-1185">Reference proteome</keyword>
<comment type="caution">
    <text evidence="7">The sequence shown here is derived from an EMBL/GenBank/DDBJ whole genome shotgun (WGS) entry which is preliminary data.</text>
</comment>
<dbReference type="InterPro" id="IPR013249">
    <property type="entry name" value="RNA_pol_sigma70_r4_t2"/>
</dbReference>
<evidence type="ECO:0000313" key="8">
    <source>
        <dbReference type="Proteomes" id="UP000295818"/>
    </source>
</evidence>
<dbReference type="InterPro" id="IPR039425">
    <property type="entry name" value="RNA_pol_sigma-70-like"/>
</dbReference>
<name>A0ABY2BTT1_9ACTN</name>
<dbReference type="Proteomes" id="UP000295818">
    <property type="component" value="Unassembled WGS sequence"/>
</dbReference>
<dbReference type="SUPFAM" id="SSF88946">
    <property type="entry name" value="Sigma2 domain of RNA polymerase sigma factors"/>
    <property type="match status" value="1"/>
</dbReference>
<evidence type="ECO:0000256" key="3">
    <source>
        <dbReference type="ARBA" id="ARBA00023082"/>
    </source>
</evidence>
<dbReference type="Pfam" id="PF08281">
    <property type="entry name" value="Sigma70_r4_2"/>
    <property type="match status" value="1"/>
</dbReference>
<gene>
    <name evidence="7" type="ORF">EV644_10193</name>
</gene>
<keyword evidence="3" id="KW-0731">Sigma factor</keyword>
<proteinExistence type="inferred from homology"/>
<dbReference type="InterPro" id="IPR036388">
    <property type="entry name" value="WH-like_DNA-bd_sf"/>
</dbReference>
<dbReference type="Gene3D" id="1.10.1740.10">
    <property type="match status" value="1"/>
</dbReference>
<dbReference type="InterPro" id="IPR014284">
    <property type="entry name" value="RNA_pol_sigma-70_dom"/>
</dbReference>
<evidence type="ECO:0000256" key="4">
    <source>
        <dbReference type="ARBA" id="ARBA00023163"/>
    </source>
</evidence>
<feature type="domain" description="RNA polymerase sigma-70 region 2" evidence="5">
    <location>
        <begin position="21"/>
        <end position="84"/>
    </location>
</feature>
<dbReference type="RefSeq" id="WP_158292698.1">
    <property type="nucleotide sequence ID" value="NZ_SLWM01000001.1"/>
</dbReference>
<evidence type="ECO:0000259" key="5">
    <source>
        <dbReference type="Pfam" id="PF04542"/>
    </source>
</evidence>
<keyword evidence="2" id="KW-0805">Transcription regulation</keyword>
<dbReference type="InterPro" id="IPR013324">
    <property type="entry name" value="RNA_pol_sigma_r3/r4-like"/>
</dbReference>
<dbReference type="EMBL" id="SLWM01000001">
    <property type="protein sequence ID" value="TCO31453.1"/>
    <property type="molecule type" value="Genomic_DNA"/>
</dbReference>
<dbReference type="Gene3D" id="1.10.10.10">
    <property type="entry name" value="Winged helix-like DNA-binding domain superfamily/Winged helix DNA-binding domain"/>
    <property type="match status" value="1"/>
</dbReference>
<evidence type="ECO:0000313" key="7">
    <source>
        <dbReference type="EMBL" id="TCO31453.1"/>
    </source>
</evidence>
<dbReference type="InterPro" id="IPR007627">
    <property type="entry name" value="RNA_pol_sigma70_r2"/>
</dbReference>
<dbReference type="PANTHER" id="PTHR43133">
    <property type="entry name" value="RNA POLYMERASE ECF-TYPE SIGMA FACTO"/>
    <property type="match status" value="1"/>
</dbReference>
<reference evidence="7 8" key="1">
    <citation type="journal article" date="2015" name="Stand. Genomic Sci.">
        <title>Genomic Encyclopedia of Bacterial and Archaeal Type Strains, Phase III: the genomes of soil and plant-associated and newly described type strains.</title>
        <authorList>
            <person name="Whitman W.B."/>
            <person name="Woyke T."/>
            <person name="Klenk H.P."/>
            <person name="Zhou Y."/>
            <person name="Lilburn T.G."/>
            <person name="Beck B.J."/>
            <person name="De Vos P."/>
            <person name="Vandamme P."/>
            <person name="Eisen J.A."/>
            <person name="Garrity G."/>
            <person name="Hugenholtz P."/>
            <person name="Kyrpides N.C."/>
        </authorList>
    </citation>
    <scope>NUCLEOTIDE SEQUENCE [LARGE SCALE GENOMIC DNA]</scope>
    <source>
        <strain evidence="7 8">VKM Ac-2538</strain>
    </source>
</reference>
<accession>A0ABY2BTT1</accession>
<dbReference type="CDD" id="cd06171">
    <property type="entry name" value="Sigma70_r4"/>
    <property type="match status" value="1"/>
</dbReference>
<dbReference type="Pfam" id="PF04542">
    <property type="entry name" value="Sigma70_r2"/>
    <property type="match status" value="1"/>
</dbReference>
<organism evidence="7 8">
    <name type="scientific">Kribbella orskensis</name>
    <dbReference type="NCBI Taxonomy" id="2512216"/>
    <lineage>
        <taxon>Bacteria</taxon>
        <taxon>Bacillati</taxon>
        <taxon>Actinomycetota</taxon>
        <taxon>Actinomycetes</taxon>
        <taxon>Propionibacteriales</taxon>
        <taxon>Kribbellaceae</taxon>
        <taxon>Kribbella</taxon>
    </lineage>
</organism>
<dbReference type="InterPro" id="IPR013325">
    <property type="entry name" value="RNA_pol_sigma_r2"/>
</dbReference>
<feature type="domain" description="RNA polymerase sigma factor 70 region 4 type 2" evidence="6">
    <location>
        <begin position="119"/>
        <end position="171"/>
    </location>
</feature>
<dbReference type="SUPFAM" id="SSF88659">
    <property type="entry name" value="Sigma3 and sigma4 domains of RNA polymerase sigma factors"/>
    <property type="match status" value="1"/>
</dbReference>
<keyword evidence="4" id="KW-0804">Transcription</keyword>
<evidence type="ECO:0000256" key="2">
    <source>
        <dbReference type="ARBA" id="ARBA00023015"/>
    </source>
</evidence>